<feature type="domain" description="PRC-barrel" evidence="3">
    <location>
        <begin position="346"/>
        <end position="404"/>
    </location>
</feature>
<dbReference type="Pfam" id="PF05239">
    <property type="entry name" value="PRC"/>
    <property type="match status" value="1"/>
</dbReference>
<evidence type="ECO:0000259" key="3">
    <source>
        <dbReference type="Pfam" id="PF05239"/>
    </source>
</evidence>
<dbReference type="Gene3D" id="2.30.30.240">
    <property type="entry name" value="PRC-barrel domain"/>
    <property type="match status" value="1"/>
</dbReference>
<proteinExistence type="predicted"/>
<evidence type="ECO:0000256" key="2">
    <source>
        <dbReference type="SAM" id="SignalP"/>
    </source>
</evidence>
<dbReference type="Gene3D" id="1.20.1260.10">
    <property type="match status" value="1"/>
</dbReference>
<feature type="signal peptide" evidence="2">
    <location>
        <begin position="1"/>
        <end position="21"/>
    </location>
</feature>
<dbReference type="InterPro" id="IPR027275">
    <property type="entry name" value="PRC-brl_dom"/>
</dbReference>
<evidence type="ECO:0000256" key="1">
    <source>
        <dbReference type="SAM" id="MobiDB-lite"/>
    </source>
</evidence>
<evidence type="ECO:0000259" key="4">
    <source>
        <dbReference type="Pfam" id="PF13628"/>
    </source>
</evidence>
<dbReference type="InterPro" id="IPR011033">
    <property type="entry name" value="PRC_barrel-like_sf"/>
</dbReference>
<keyword evidence="6" id="KW-1185">Reference proteome</keyword>
<evidence type="ECO:0000313" key="5">
    <source>
        <dbReference type="EMBL" id="QYO76093.1"/>
    </source>
</evidence>
<dbReference type="Proteomes" id="UP000825799">
    <property type="component" value="Chromosome"/>
</dbReference>
<organism evidence="5 6">
    <name type="scientific">Devosia salina</name>
    <dbReference type="NCBI Taxonomy" id="2860336"/>
    <lineage>
        <taxon>Bacteria</taxon>
        <taxon>Pseudomonadati</taxon>
        <taxon>Pseudomonadota</taxon>
        <taxon>Alphaproteobacteria</taxon>
        <taxon>Hyphomicrobiales</taxon>
        <taxon>Devosiaceae</taxon>
        <taxon>Devosia</taxon>
    </lineage>
</organism>
<dbReference type="RefSeq" id="WP_220304585.1">
    <property type="nucleotide sequence ID" value="NZ_CP080590.1"/>
</dbReference>
<feature type="domain" description="DUF4142" evidence="4">
    <location>
        <begin position="43"/>
        <end position="174"/>
    </location>
</feature>
<dbReference type="PANTHER" id="PTHR38593:SF1">
    <property type="entry name" value="BLR2558 PROTEIN"/>
    <property type="match status" value="1"/>
</dbReference>
<dbReference type="EMBL" id="CP080590">
    <property type="protein sequence ID" value="QYO76093.1"/>
    <property type="molecule type" value="Genomic_DNA"/>
</dbReference>
<sequence>MIARTLMATVAILSLPAAAMAQTPSPQNQQTEQASAAATDPSMFTALAASGNLFEVETSQNALDRVQSADVRDFAQMMIEDHQKALDQLQQAAAEDGWDMPTEMGNVHRQKFETLSGQNADTFETDYVRAQVQAHNEAVSLYQDYLASGPAGALHTYAQKTLPVLQQHQQRIMEIAQAMGVAGDSEDRQAATIRPADSQQAQATAGDGRDAQQDPVALDGTCQTSLTNFANELGRNQYWLNGWGNRWGHGQETATTSNTTVMPWTGVAAGVRSPRTQIRELYGAAQVLAYQGNSEGCQYLLQVLENTYGTYTARLEDAGVEPGSVSDWRREQLAYARPVTELTEMGRLNVDDITGTDVRNLQDENLGSVSDLVIDPDSGQLTYVVVARGGFLGFGEDYVAVPWERFSATPGVNTLVLDLDPQRLEQAPSIDPDSFGDPSTYAAQDQQIEAFWNS</sequence>
<gene>
    <name evidence="5" type="ORF">K1X15_15935</name>
</gene>
<feature type="chain" id="PRO_5045344793" evidence="2">
    <location>
        <begin position="22"/>
        <end position="454"/>
    </location>
</feature>
<accession>A0ABX8WBD8</accession>
<keyword evidence="2" id="KW-0732">Signal</keyword>
<name>A0ABX8WBD8_9HYPH</name>
<dbReference type="InterPro" id="IPR025419">
    <property type="entry name" value="DUF4142"/>
</dbReference>
<dbReference type="InterPro" id="IPR012347">
    <property type="entry name" value="Ferritin-like"/>
</dbReference>
<dbReference type="PANTHER" id="PTHR38593">
    <property type="entry name" value="BLR2558 PROTEIN"/>
    <property type="match status" value="1"/>
</dbReference>
<evidence type="ECO:0000313" key="6">
    <source>
        <dbReference type="Proteomes" id="UP000825799"/>
    </source>
</evidence>
<dbReference type="Pfam" id="PF13628">
    <property type="entry name" value="DUF4142"/>
    <property type="match status" value="1"/>
</dbReference>
<reference evidence="5 6" key="1">
    <citation type="submission" date="2021-08" db="EMBL/GenBank/DDBJ databases">
        <title>Devosia salina sp. nov., isolated from the South China Sea sediment.</title>
        <authorList>
            <person name="Zhou Z."/>
        </authorList>
    </citation>
    <scope>NUCLEOTIDE SEQUENCE [LARGE SCALE GENOMIC DNA]</scope>
    <source>
        <strain evidence="5 6">SCS-3</strain>
    </source>
</reference>
<feature type="region of interest" description="Disordered" evidence="1">
    <location>
        <begin position="183"/>
        <end position="215"/>
    </location>
</feature>
<protein>
    <submittedName>
        <fullName evidence="5">DUF4142 domain-containing protein</fullName>
    </submittedName>
</protein>
<dbReference type="SUPFAM" id="SSF50346">
    <property type="entry name" value="PRC-barrel domain"/>
    <property type="match status" value="1"/>
</dbReference>